<dbReference type="SMART" id="SM00129">
    <property type="entry name" value="KISc"/>
    <property type="match status" value="1"/>
</dbReference>
<dbReference type="SUPFAM" id="SSF52540">
    <property type="entry name" value="P-loop containing nucleoside triphosphate hydrolases"/>
    <property type="match status" value="1"/>
</dbReference>
<keyword evidence="8" id="KW-1185">Reference proteome</keyword>
<dbReference type="GO" id="GO:0016984">
    <property type="term" value="F:ribulose-bisphosphate carboxylase activity"/>
    <property type="evidence" value="ECO:0007669"/>
    <property type="project" value="InterPro"/>
</dbReference>
<dbReference type="InterPro" id="IPR027640">
    <property type="entry name" value="Kinesin-like_fam"/>
</dbReference>
<dbReference type="EMBL" id="JAUIZM010000011">
    <property type="protein sequence ID" value="KAK1356992.1"/>
    <property type="molecule type" value="Genomic_DNA"/>
</dbReference>
<dbReference type="InterPro" id="IPR036376">
    <property type="entry name" value="RuBisCO_lsu_C_sf"/>
</dbReference>
<reference evidence="7" key="2">
    <citation type="submission" date="2023-05" db="EMBL/GenBank/DDBJ databases">
        <authorList>
            <person name="Schelkunov M.I."/>
        </authorList>
    </citation>
    <scope>NUCLEOTIDE SEQUENCE</scope>
    <source>
        <strain evidence="7">Hsosn_3</strain>
        <tissue evidence="7">Leaf</tissue>
    </source>
</reference>
<dbReference type="Proteomes" id="UP001237642">
    <property type="component" value="Unassembled WGS sequence"/>
</dbReference>
<dbReference type="InterPro" id="IPR036961">
    <property type="entry name" value="Kinesin_motor_dom_sf"/>
</dbReference>
<keyword evidence="5" id="KW-0493">Microtubule</keyword>
<name>A0AAD8GX81_9APIA</name>
<keyword evidence="3 5" id="KW-0505">Motor protein</keyword>
<evidence type="ECO:0000256" key="1">
    <source>
        <dbReference type="ARBA" id="ARBA00022741"/>
    </source>
</evidence>
<proteinExistence type="inferred from homology"/>
<evidence type="ECO:0000313" key="7">
    <source>
        <dbReference type="EMBL" id="KAK1356992.1"/>
    </source>
</evidence>
<comment type="caution">
    <text evidence="4">Lacks conserved residue(s) required for the propagation of feature annotation.</text>
</comment>
<dbReference type="InterPro" id="IPR000685">
    <property type="entry name" value="RuBisCO_lsu_C"/>
</dbReference>
<dbReference type="Pfam" id="PF00016">
    <property type="entry name" value="RuBisCO_large"/>
    <property type="match status" value="1"/>
</dbReference>
<sequence length="442" mass="48413">MSGGDHIHSGTVVGKLDGERDITLGFVDLLRDDFIDKDRSRGIYFTQDWVSLPGVLPVAFGGIHIWHMPTLTEIFGDDFVLQFGRGTLGHPWLNAPGAVANRVTLEACVQARNEGRDLASEGNEIIREATKWRPSATIFQFHISEQLLYFILSSLRGPIQSAKDFDKVWPIFDSAQSRDFRKVVQAIIHELESQGALPKSNSRVSSLATCCGPRFVELLWQLSLHALREELIERGNATRSTGTTGANEESSRSHAILQLAIKKIADGKETKPARLVGKLSFIDLAGSEQGADTTDNDKQTRMEGAEINKSLLALKECIRALDNDQGHIPFRGSNLTEVLRDSFVGDSCTVMISCISPNSGSCEHTLNTLRYADRVKSLSKGTSSFRKDTLSSSLNIRSSTTLPLSSVSTTASGSSDNPIEVANHKIEDSFSLAKHLSTRRAS</sequence>
<dbReference type="GO" id="GO:0007018">
    <property type="term" value="P:microtubule-based movement"/>
    <property type="evidence" value="ECO:0007669"/>
    <property type="project" value="InterPro"/>
</dbReference>
<reference evidence="7" key="1">
    <citation type="submission" date="2023-02" db="EMBL/GenBank/DDBJ databases">
        <title>Genome of toxic invasive species Heracleum sosnowskyi carries increased number of genes despite the absence of recent whole-genome duplications.</title>
        <authorList>
            <person name="Schelkunov M."/>
            <person name="Shtratnikova V."/>
            <person name="Makarenko M."/>
            <person name="Klepikova A."/>
            <person name="Omelchenko D."/>
            <person name="Novikova G."/>
            <person name="Obukhova E."/>
            <person name="Bogdanov V."/>
            <person name="Penin A."/>
            <person name="Logacheva M."/>
        </authorList>
    </citation>
    <scope>NUCLEOTIDE SEQUENCE</scope>
    <source>
        <strain evidence="7">Hsosn_3</strain>
        <tissue evidence="7">Leaf</tissue>
    </source>
</reference>
<dbReference type="PANTHER" id="PTHR47971:SF15">
    <property type="entry name" value="KINESIN-LIKE PROTEIN KIN-13B"/>
    <property type="match status" value="1"/>
</dbReference>
<feature type="domain" description="Kinesin motor" evidence="6">
    <location>
        <begin position="230"/>
        <end position="378"/>
    </location>
</feature>
<dbReference type="GO" id="GO:0005524">
    <property type="term" value="F:ATP binding"/>
    <property type="evidence" value="ECO:0007669"/>
    <property type="project" value="UniProtKB-KW"/>
</dbReference>
<organism evidence="7 8">
    <name type="scientific">Heracleum sosnowskyi</name>
    <dbReference type="NCBI Taxonomy" id="360622"/>
    <lineage>
        <taxon>Eukaryota</taxon>
        <taxon>Viridiplantae</taxon>
        <taxon>Streptophyta</taxon>
        <taxon>Embryophyta</taxon>
        <taxon>Tracheophyta</taxon>
        <taxon>Spermatophyta</taxon>
        <taxon>Magnoliopsida</taxon>
        <taxon>eudicotyledons</taxon>
        <taxon>Gunneridae</taxon>
        <taxon>Pentapetalae</taxon>
        <taxon>asterids</taxon>
        <taxon>campanulids</taxon>
        <taxon>Apiales</taxon>
        <taxon>Apiaceae</taxon>
        <taxon>Apioideae</taxon>
        <taxon>apioid superclade</taxon>
        <taxon>Tordylieae</taxon>
        <taxon>Tordyliinae</taxon>
        <taxon>Heracleum</taxon>
    </lineage>
</organism>
<dbReference type="GO" id="GO:0008017">
    <property type="term" value="F:microtubule binding"/>
    <property type="evidence" value="ECO:0007669"/>
    <property type="project" value="InterPro"/>
</dbReference>
<dbReference type="PANTHER" id="PTHR47971">
    <property type="entry name" value="KINESIN-RELATED PROTEIN 6"/>
    <property type="match status" value="1"/>
</dbReference>
<dbReference type="InterPro" id="IPR019821">
    <property type="entry name" value="Kinesin_motor_CS"/>
</dbReference>
<accession>A0AAD8GX81</accession>
<dbReference type="SUPFAM" id="SSF51649">
    <property type="entry name" value="RuBisCo, C-terminal domain"/>
    <property type="match status" value="1"/>
</dbReference>
<comment type="caution">
    <text evidence="7">The sequence shown here is derived from an EMBL/GenBank/DDBJ whole genome shotgun (WGS) entry which is preliminary data.</text>
</comment>
<evidence type="ECO:0000256" key="3">
    <source>
        <dbReference type="ARBA" id="ARBA00023175"/>
    </source>
</evidence>
<evidence type="ECO:0000256" key="4">
    <source>
        <dbReference type="PROSITE-ProRule" id="PRU00283"/>
    </source>
</evidence>
<dbReference type="GO" id="GO:0000287">
    <property type="term" value="F:magnesium ion binding"/>
    <property type="evidence" value="ECO:0007669"/>
    <property type="project" value="InterPro"/>
</dbReference>
<dbReference type="AlphaFoldDB" id="A0AAD8GX81"/>
<dbReference type="GO" id="GO:0007019">
    <property type="term" value="P:microtubule depolymerization"/>
    <property type="evidence" value="ECO:0007669"/>
    <property type="project" value="TreeGrafter"/>
</dbReference>
<evidence type="ECO:0000256" key="2">
    <source>
        <dbReference type="ARBA" id="ARBA00022840"/>
    </source>
</evidence>
<dbReference type="PROSITE" id="PS50067">
    <property type="entry name" value="KINESIN_MOTOR_2"/>
    <property type="match status" value="1"/>
</dbReference>
<gene>
    <name evidence="7" type="ORF">POM88_050248</name>
</gene>
<keyword evidence="1 5" id="KW-0547">Nucleotide-binding</keyword>
<dbReference type="Gene3D" id="3.40.850.10">
    <property type="entry name" value="Kinesin motor domain"/>
    <property type="match status" value="1"/>
</dbReference>
<dbReference type="GO" id="GO:0003777">
    <property type="term" value="F:microtubule motor activity"/>
    <property type="evidence" value="ECO:0007669"/>
    <property type="project" value="InterPro"/>
</dbReference>
<dbReference type="GO" id="GO:0005874">
    <property type="term" value="C:microtubule"/>
    <property type="evidence" value="ECO:0007669"/>
    <property type="project" value="UniProtKB-KW"/>
</dbReference>
<comment type="similarity">
    <text evidence="4 5">Belongs to the TRAFAC class myosin-kinesin ATPase superfamily. Kinesin family.</text>
</comment>
<dbReference type="PROSITE" id="PS00411">
    <property type="entry name" value="KINESIN_MOTOR_1"/>
    <property type="match status" value="1"/>
</dbReference>
<dbReference type="Pfam" id="PF00225">
    <property type="entry name" value="Kinesin"/>
    <property type="match status" value="1"/>
</dbReference>
<protein>
    <recommendedName>
        <fullName evidence="5">Kinesin-like protein</fullName>
    </recommendedName>
</protein>
<evidence type="ECO:0000256" key="5">
    <source>
        <dbReference type="RuleBase" id="RU000394"/>
    </source>
</evidence>
<dbReference type="InterPro" id="IPR027417">
    <property type="entry name" value="P-loop_NTPase"/>
</dbReference>
<dbReference type="InterPro" id="IPR001752">
    <property type="entry name" value="Kinesin_motor_dom"/>
</dbReference>
<keyword evidence="2 5" id="KW-0067">ATP-binding</keyword>
<evidence type="ECO:0000313" key="8">
    <source>
        <dbReference type="Proteomes" id="UP001237642"/>
    </source>
</evidence>
<dbReference type="PRINTS" id="PR00380">
    <property type="entry name" value="KINESINHEAVY"/>
</dbReference>
<evidence type="ECO:0000259" key="6">
    <source>
        <dbReference type="PROSITE" id="PS50067"/>
    </source>
</evidence>
<dbReference type="Gene3D" id="3.20.20.110">
    <property type="entry name" value="Ribulose bisphosphate carboxylase, large subunit, C-terminal domain"/>
    <property type="match status" value="1"/>
</dbReference>